<sequence>MGDNAPVVDAGAAPGARWAHDPRVRLDDRSGLYVYTDEDGVLFEYDEARRAWFPRLNEALVQAQQSVYGTADPGEPTMTAKEKRKAARLETLASKRAKASGAAEQPGADGAADSAEAAADGGAAPKPEKKPQRNTAVYVTGLPPDATVDEIKQIFSKCGIILEDPQTLQPRIKMYKNEHGHFKGDALVIYFKEESVKLAIDLLDESAFRHTEKSTIRVQKAVFQEKPAGSTGDSAAKPKERKPKQNLRHKLENRLGWFEESQASAGKSMRAVILKHMFTLKELEEDPTLLLDLKEDVQQECSKFGEVTSVVLYDLEEDGIMLVRFKLPESAEACQKVMNGRFFGGVQVEATLSHGKEKFKQSKALTEEEEKKRIDAYEQWLESQH</sequence>
<dbReference type="InterPro" id="IPR035979">
    <property type="entry name" value="RBD_domain_sf"/>
</dbReference>
<name>A0ABR4NGW8_9FUNG</name>
<keyword evidence="10" id="KW-1185">Reference proteome</keyword>
<dbReference type="SMART" id="SM00360">
    <property type="entry name" value="RRM"/>
    <property type="match status" value="2"/>
</dbReference>
<dbReference type="Pfam" id="PF00076">
    <property type="entry name" value="RRM_1"/>
    <property type="match status" value="2"/>
</dbReference>
<proteinExistence type="inferred from homology"/>
<dbReference type="PROSITE" id="PS50102">
    <property type="entry name" value="RRM"/>
    <property type="match status" value="1"/>
</dbReference>
<dbReference type="InterPro" id="IPR000504">
    <property type="entry name" value="RRM_dom"/>
</dbReference>
<dbReference type="PANTHER" id="PTHR15608:SF0">
    <property type="entry name" value="HIV TAT-SPECIFIC FACTOR 1"/>
    <property type="match status" value="1"/>
</dbReference>
<reference evidence="9 10" key="1">
    <citation type="submission" date="2023-09" db="EMBL/GenBank/DDBJ databases">
        <title>Pangenome analysis of Batrachochytrium dendrobatidis and related Chytrids.</title>
        <authorList>
            <person name="Yacoub M.N."/>
            <person name="Stajich J.E."/>
            <person name="James T.Y."/>
        </authorList>
    </citation>
    <scope>NUCLEOTIDE SEQUENCE [LARGE SCALE GENOMIC DNA]</scope>
    <source>
        <strain evidence="9 10">JEL0888</strain>
    </source>
</reference>
<keyword evidence="2" id="KW-0507">mRNA processing</keyword>
<organism evidence="9 10">
    <name type="scientific">Polyrhizophydium stewartii</name>
    <dbReference type="NCBI Taxonomy" id="2732419"/>
    <lineage>
        <taxon>Eukaryota</taxon>
        <taxon>Fungi</taxon>
        <taxon>Fungi incertae sedis</taxon>
        <taxon>Chytridiomycota</taxon>
        <taxon>Chytridiomycota incertae sedis</taxon>
        <taxon>Chytridiomycetes</taxon>
        <taxon>Rhizophydiales</taxon>
        <taxon>Rhizophydiales incertae sedis</taxon>
        <taxon>Polyrhizophydium</taxon>
    </lineage>
</organism>
<dbReference type="CDD" id="cd12281">
    <property type="entry name" value="RRM1_TatSF1_like"/>
    <property type="match status" value="1"/>
</dbReference>
<keyword evidence="3" id="KW-0677">Repeat</keyword>
<evidence type="ECO:0000313" key="10">
    <source>
        <dbReference type="Proteomes" id="UP001527925"/>
    </source>
</evidence>
<dbReference type="InterPro" id="IPR034392">
    <property type="entry name" value="TatSF1-like_RRM1"/>
</dbReference>
<dbReference type="SUPFAM" id="SSF54928">
    <property type="entry name" value="RNA-binding domain, RBD"/>
    <property type="match status" value="2"/>
</dbReference>
<evidence type="ECO:0000256" key="6">
    <source>
        <dbReference type="PROSITE-ProRule" id="PRU00176"/>
    </source>
</evidence>
<dbReference type="PANTHER" id="PTHR15608">
    <property type="entry name" value="SPLICING FACTOR U2AF-ASSOCIATED PROTEIN 2"/>
    <property type="match status" value="1"/>
</dbReference>
<feature type="region of interest" description="Disordered" evidence="7">
    <location>
        <begin position="94"/>
        <end position="135"/>
    </location>
</feature>
<protein>
    <recommendedName>
        <fullName evidence="8">RRM domain-containing protein</fullName>
    </recommendedName>
</protein>
<evidence type="ECO:0000259" key="8">
    <source>
        <dbReference type="PROSITE" id="PS50102"/>
    </source>
</evidence>
<accession>A0ABR4NGW8</accession>
<evidence type="ECO:0000256" key="5">
    <source>
        <dbReference type="ARBA" id="ARBA00023187"/>
    </source>
</evidence>
<evidence type="ECO:0000256" key="1">
    <source>
        <dbReference type="ARBA" id="ARBA00007747"/>
    </source>
</evidence>
<dbReference type="CDD" id="cd12285">
    <property type="entry name" value="RRM3_RBM39_like"/>
    <property type="match status" value="1"/>
</dbReference>
<keyword evidence="5" id="KW-0508">mRNA splicing</keyword>
<feature type="compositionally biased region" description="Low complexity" evidence="7">
    <location>
        <begin position="106"/>
        <end position="125"/>
    </location>
</feature>
<evidence type="ECO:0000313" key="9">
    <source>
        <dbReference type="EMBL" id="KAL2918705.1"/>
    </source>
</evidence>
<feature type="domain" description="RRM" evidence="8">
    <location>
        <begin position="135"/>
        <end position="223"/>
    </location>
</feature>
<evidence type="ECO:0000256" key="4">
    <source>
        <dbReference type="ARBA" id="ARBA00022884"/>
    </source>
</evidence>
<dbReference type="InterPro" id="IPR034393">
    <property type="entry name" value="TatSF1-like"/>
</dbReference>
<feature type="region of interest" description="Disordered" evidence="7">
    <location>
        <begin position="221"/>
        <end position="246"/>
    </location>
</feature>
<feature type="region of interest" description="Disordered" evidence="7">
    <location>
        <begin position="69"/>
        <end position="88"/>
    </location>
</feature>
<gene>
    <name evidence="9" type="ORF">HK105_201539</name>
</gene>
<evidence type="ECO:0000256" key="7">
    <source>
        <dbReference type="SAM" id="MobiDB-lite"/>
    </source>
</evidence>
<dbReference type="Gene3D" id="3.30.70.330">
    <property type="match status" value="2"/>
</dbReference>
<dbReference type="Proteomes" id="UP001527925">
    <property type="component" value="Unassembled WGS sequence"/>
</dbReference>
<dbReference type="InterPro" id="IPR012677">
    <property type="entry name" value="Nucleotide-bd_a/b_plait_sf"/>
</dbReference>
<evidence type="ECO:0000256" key="3">
    <source>
        <dbReference type="ARBA" id="ARBA00022737"/>
    </source>
</evidence>
<evidence type="ECO:0000256" key="2">
    <source>
        <dbReference type="ARBA" id="ARBA00022664"/>
    </source>
</evidence>
<comment type="caution">
    <text evidence="9">The sequence shown here is derived from an EMBL/GenBank/DDBJ whole genome shotgun (WGS) entry which is preliminary data.</text>
</comment>
<comment type="similarity">
    <text evidence="1">Belongs to the HTATSF1 family.</text>
</comment>
<keyword evidence="4 6" id="KW-0694">RNA-binding</keyword>
<dbReference type="EMBL" id="JADGIZ020000005">
    <property type="protein sequence ID" value="KAL2918705.1"/>
    <property type="molecule type" value="Genomic_DNA"/>
</dbReference>